<protein>
    <recommendedName>
        <fullName evidence="7">Protein LST8 homolog</fullName>
    </recommendedName>
    <alternativeName>
        <fullName evidence="3">Target of rapamycin complex subunit LST8</fullName>
    </alternativeName>
</protein>
<dbReference type="SUPFAM" id="SSF50998">
    <property type="entry name" value="Quinoprotein alcohol dehydrogenase-like"/>
    <property type="match status" value="1"/>
</dbReference>
<dbReference type="SMART" id="SM00320">
    <property type="entry name" value="WD40"/>
    <property type="match status" value="7"/>
</dbReference>
<evidence type="ECO:0000256" key="6">
    <source>
        <dbReference type="ARBA" id="ARBA00022737"/>
    </source>
</evidence>
<dbReference type="InterPro" id="IPR001680">
    <property type="entry name" value="WD40_rpt"/>
</dbReference>
<evidence type="ECO:0000256" key="2">
    <source>
        <dbReference type="ARBA" id="ARBA00009890"/>
    </source>
</evidence>
<reference evidence="10" key="1">
    <citation type="journal article" date="2018" name="Nat. Microbiol.">
        <title>Leveraging single-cell genomics to expand the fungal tree of life.</title>
        <authorList>
            <person name="Ahrendt S.R."/>
            <person name="Quandt C.A."/>
            <person name="Ciobanu D."/>
            <person name="Clum A."/>
            <person name="Salamov A."/>
            <person name="Andreopoulos B."/>
            <person name="Cheng J.F."/>
            <person name="Woyke T."/>
            <person name="Pelin A."/>
            <person name="Henrissat B."/>
            <person name="Reynolds N.K."/>
            <person name="Benny G.L."/>
            <person name="Smith M.E."/>
            <person name="James T.Y."/>
            <person name="Grigoriev I.V."/>
        </authorList>
    </citation>
    <scope>NUCLEOTIDE SEQUENCE [LARGE SCALE GENOMIC DNA]</scope>
    <source>
        <strain evidence="10">ATCC 52028</strain>
    </source>
</reference>
<dbReference type="GO" id="GO:0031932">
    <property type="term" value="C:TORC2 complex"/>
    <property type="evidence" value="ECO:0007669"/>
    <property type="project" value="InterPro"/>
</dbReference>
<evidence type="ECO:0000256" key="7">
    <source>
        <dbReference type="ARBA" id="ARBA00074814"/>
    </source>
</evidence>
<organism evidence="9 10">
    <name type="scientific">Caulochytrium protostelioides</name>
    <dbReference type="NCBI Taxonomy" id="1555241"/>
    <lineage>
        <taxon>Eukaryota</taxon>
        <taxon>Fungi</taxon>
        <taxon>Fungi incertae sedis</taxon>
        <taxon>Chytridiomycota</taxon>
        <taxon>Chytridiomycota incertae sedis</taxon>
        <taxon>Chytridiomycetes</taxon>
        <taxon>Caulochytriales</taxon>
        <taxon>Caulochytriaceae</taxon>
        <taxon>Caulochytrium</taxon>
    </lineage>
</organism>
<dbReference type="GO" id="GO:0051897">
    <property type="term" value="P:positive regulation of phosphatidylinositol 3-kinase/protein kinase B signal transduction"/>
    <property type="evidence" value="ECO:0007669"/>
    <property type="project" value="UniProtKB-ARBA"/>
</dbReference>
<dbReference type="AlphaFoldDB" id="A0A4P9X1P3"/>
<keyword evidence="5 8" id="KW-0853">WD repeat</keyword>
<evidence type="ECO:0000256" key="1">
    <source>
        <dbReference type="ARBA" id="ARBA00004496"/>
    </source>
</evidence>
<evidence type="ECO:0000256" key="3">
    <source>
        <dbReference type="ARBA" id="ARBA00018867"/>
    </source>
</evidence>
<dbReference type="PANTHER" id="PTHR19842">
    <property type="entry name" value="G BETA-LIKE PROTEIN GBL"/>
    <property type="match status" value="1"/>
</dbReference>
<dbReference type="GO" id="GO:0038203">
    <property type="term" value="P:TORC2 signaling"/>
    <property type="evidence" value="ECO:0007669"/>
    <property type="project" value="UniProtKB-ARBA"/>
</dbReference>
<dbReference type="STRING" id="1555241.A0A4P9X1P3"/>
<dbReference type="GO" id="GO:0032535">
    <property type="term" value="P:regulation of cellular component size"/>
    <property type="evidence" value="ECO:0007669"/>
    <property type="project" value="UniProtKB-ARBA"/>
</dbReference>
<dbReference type="PROSITE" id="PS00678">
    <property type="entry name" value="WD_REPEATS_1"/>
    <property type="match status" value="2"/>
</dbReference>
<gene>
    <name evidence="9" type="ORF">CXG81DRAFT_15102</name>
</gene>
<evidence type="ECO:0000313" key="10">
    <source>
        <dbReference type="Proteomes" id="UP000274922"/>
    </source>
</evidence>
<sequence>MPPHSHAQNTSASAAAAAAAVAAAAQQAGSAASEVVLATAGYDHTIRFWEALSGICIRTIQHPDSQVNRLTISSDKRFLASAGNPHVRLYDVQSSNPNPISSFDGHSGNVTAIAFQAANRWLVTGNEDGSIKIWDVRAPGVQREYDLKTPVHDVIIHPNQGELISADQSGAVRVWDLGQNACTHALIPEDDVPVRSVTMASDGSMLVAANNRGNFYTWRTRGRAGPLGPDVAPLAKTNAHAKYITKALLSPDTRMLATCSADHTVRINTNGGEHRFTLERVLGEHSRWVWDCAFSADSAYLVTASSDHKARLWDVGASEPIRVYQGHTKAVVCVALHDISL</sequence>
<feature type="repeat" description="WD" evidence="8">
    <location>
        <begin position="151"/>
        <end position="185"/>
    </location>
</feature>
<feature type="repeat" description="WD" evidence="8">
    <location>
        <begin position="103"/>
        <end position="137"/>
    </location>
</feature>
<keyword evidence="6" id="KW-0677">Repeat</keyword>
<dbReference type="GO" id="GO:0005737">
    <property type="term" value="C:cytoplasm"/>
    <property type="evidence" value="ECO:0007669"/>
    <property type="project" value="UniProtKB-SubCell"/>
</dbReference>
<evidence type="ECO:0000256" key="5">
    <source>
        <dbReference type="ARBA" id="ARBA00022574"/>
    </source>
</evidence>
<dbReference type="GO" id="GO:0032956">
    <property type="term" value="P:regulation of actin cytoskeleton organization"/>
    <property type="evidence" value="ECO:0007669"/>
    <property type="project" value="TreeGrafter"/>
</dbReference>
<dbReference type="EMBL" id="ML014326">
    <property type="protein sequence ID" value="RKO99045.1"/>
    <property type="molecule type" value="Genomic_DNA"/>
</dbReference>
<dbReference type="OrthoDB" id="400at2759"/>
<evidence type="ECO:0000313" key="9">
    <source>
        <dbReference type="EMBL" id="RKO99045.1"/>
    </source>
</evidence>
<dbReference type="PROSITE" id="PS50082">
    <property type="entry name" value="WD_REPEATS_2"/>
    <property type="match status" value="3"/>
</dbReference>
<keyword evidence="4" id="KW-0963">Cytoplasm</keyword>
<dbReference type="Proteomes" id="UP000274922">
    <property type="component" value="Unassembled WGS sequence"/>
</dbReference>
<dbReference type="InterPro" id="IPR020472">
    <property type="entry name" value="WD40_PAC1"/>
</dbReference>
<dbReference type="GO" id="GO:0031931">
    <property type="term" value="C:TORC1 complex"/>
    <property type="evidence" value="ECO:0007669"/>
    <property type="project" value="InterPro"/>
</dbReference>
<dbReference type="InterPro" id="IPR037588">
    <property type="entry name" value="MLST8"/>
</dbReference>
<evidence type="ECO:0000256" key="4">
    <source>
        <dbReference type="ARBA" id="ARBA00022490"/>
    </source>
</evidence>
<dbReference type="FunFam" id="2.130.10.10:FF:000505">
    <property type="entry name" value="Blast:Protein LST8 homolog"/>
    <property type="match status" value="1"/>
</dbReference>
<name>A0A4P9X1P3_9FUNG</name>
<proteinExistence type="inferred from homology"/>
<comment type="similarity">
    <text evidence="2">Belongs to the WD repeat LST8 family.</text>
</comment>
<dbReference type="InterPro" id="IPR015943">
    <property type="entry name" value="WD40/YVTN_repeat-like_dom_sf"/>
</dbReference>
<dbReference type="PRINTS" id="PR00320">
    <property type="entry name" value="GPROTEINBRPT"/>
</dbReference>
<feature type="repeat" description="WD" evidence="8">
    <location>
        <begin position="282"/>
        <end position="323"/>
    </location>
</feature>
<keyword evidence="10" id="KW-1185">Reference proteome</keyword>
<evidence type="ECO:0000256" key="8">
    <source>
        <dbReference type="PROSITE-ProRule" id="PRU00221"/>
    </source>
</evidence>
<dbReference type="PROSITE" id="PS50294">
    <property type="entry name" value="WD_REPEATS_REGION"/>
    <property type="match status" value="2"/>
</dbReference>
<comment type="subcellular location">
    <subcellularLocation>
        <location evidence="1">Cytoplasm</location>
    </subcellularLocation>
</comment>
<dbReference type="PANTHER" id="PTHR19842:SF0">
    <property type="entry name" value="TARGET OF RAPAMYCIN COMPLEX SUBUNIT LST8"/>
    <property type="match status" value="1"/>
</dbReference>
<dbReference type="InterPro" id="IPR011047">
    <property type="entry name" value="Quinoprotein_ADH-like_sf"/>
</dbReference>
<dbReference type="Gene3D" id="2.130.10.10">
    <property type="entry name" value="YVTN repeat-like/Quinoprotein amine dehydrogenase"/>
    <property type="match status" value="1"/>
</dbReference>
<dbReference type="Pfam" id="PF00400">
    <property type="entry name" value="WD40"/>
    <property type="match status" value="4"/>
</dbReference>
<dbReference type="InterPro" id="IPR019775">
    <property type="entry name" value="WD40_repeat_CS"/>
</dbReference>
<dbReference type="CDD" id="cd00200">
    <property type="entry name" value="WD40"/>
    <property type="match status" value="1"/>
</dbReference>
<accession>A0A4P9X1P3</accession>